<dbReference type="InterPro" id="IPR002401">
    <property type="entry name" value="Cyt_P450_E_grp-I"/>
</dbReference>
<dbReference type="InterPro" id="IPR036396">
    <property type="entry name" value="Cyt_P450_sf"/>
</dbReference>
<evidence type="ECO:0000256" key="6">
    <source>
        <dbReference type="ARBA" id="ARBA00023004"/>
    </source>
</evidence>
<sequence length="753" mass="84802">MMAFSVCMKYTGYSGIKLIGSPYCFEMMGELRKQFGCTFAVLKGLSPIVITSDVDMIRSITTEKYSNFHARIAEPLENDPVSSPAVHMFAARGERWKRLRTLTSYAISNKKMKELYDIISDSVDSFINYLHSLQGKGMDQLTVEAHSLFQNHTSDVLARCAFGQKRSHHGHNEYHQVFRQKFGSFNDTSIFSFTNVAWLLPESKFLGKIFKAISNEIFTDEFSKILAKFRANCTANNTSRHDFLQIFKNFESADFDGYLSEKSDGFVDVKHVRINNFITPGEIVAQCRFISSAGFDTTANTLTYLCYLLAHNQEVQKDLIHEIDQLNSCFSFENVQSLTFLQNCILETLRLFPHASPLQHRVCTEDVEIGSFVFREGYSVLVDTWSIHHDVDIWGDDALQFRPQRFNDLSGSQKRAFMPFGIGPKQCVGMRFALLEAKITMCRFLTEFSVNIVDGNKKPILTARDTGTIWPDEVLLKEVAGGNCSLDKPSRPFALLGLSEAVDRLRQLHILLQMLLFALPLLVNVASAFYFGPPETNQIDRHSVFSTTCDKAAENKIAKCSEELSSMGVFSSTGKQMTLSDMRSRSQEYFVHMCRAYGRYNTCLGGSYIKQSCYPHEPMKSTYAVVDAAMEYVCGDGYDSMVYNWDCYLSVAASQEITICEASFVQLASRTEEMYNDYSTGAGACFALQAYVDCIRPGIEQSCGLTSFITVIHAIERPVQVYLPFCTLSSSSLTTSTLTSVLILFFACLNNLV</sequence>
<dbReference type="SUPFAM" id="SSF48264">
    <property type="entry name" value="Cytochrome P450"/>
    <property type="match status" value="1"/>
</dbReference>
<keyword evidence="7" id="KW-0503">Monooxygenase</keyword>
<dbReference type="Gene3D" id="1.10.630.10">
    <property type="entry name" value="Cytochrome P450"/>
    <property type="match status" value="1"/>
</dbReference>
<dbReference type="PRINTS" id="PR00385">
    <property type="entry name" value="P450"/>
</dbReference>
<proteinExistence type="inferred from homology"/>
<dbReference type="InterPro" id="IPR050476">
    <property type="entry name" value="Insect_CytP450_Detox"/>
</dbReference>
<dbReference type="PANTHER" id="PTHR24292">
    <property type="entry name" value="CYTOCHROME P450"/>
    <property type="match status" value="1"/>
</dbReference>
<evidence type="ECO:0000256" key="3">
    <source>
        <dbReference type="ARBA" id="ARBA00022617"/>
    </source>
</evidence>
<comment type="caution">
    <text evidence="9">The sequence shown here is derived from an EMBL/GenBank/DDBJ whole genome shotgun (WGS) entry which is preliminary data.</text>
</comment>
<dbReference type="PROSITE" id="PS00086">
    <property type="entry name" value="CYTOCHROME_P450"/>
    <property type="match status" value="1"/>
</dbReference>
<dbReference type="GO" id="GO:0005506">
    <property type="term" value="F:iron ion binding"/>
    <property type="evidence" value="ECO:0007669"/>
    <property type="project" value="InterPro"/>
</dbReference>
<organism evidence="9 10">
    <name type="scientific">Caenorhabditis auriculariae</name>
    <dbReference type="NCBI Taxonomy" id="2777116"/>
    <lineage>
        <taxon>Eukaryota</taxon>
        <taxon>Metazoa</taxon>
        <taxon>Ecdysozoa</taxon>
        <taxon>Nematoda</taxon>
        <taxon>Chromadorea</taxon>
        <taxon>Rhabditida</taxon>
        <taxon>Rhabditina</taxon>
        <taxon>Rhabditomorpha</taxon>
        <taxon>Rhabditoidea</taxon>
        <taxon>Rhabditidae</taxon>
        <taxon>Peloderinae</taxon>
        <taxon>Caenorhabditis</taxon>
    </lineage>
</organism>
<evidence type="ECO:0000256" key="4">
    <source>
        <dbReference type="ARBA" id="ARBA00022723"/>
    </source>
</evidence>
<evidence type="ECO:0000313" key="9">
    <source>
        <dbReference type="EMBL" id="CAD6194371.1"/>
    </source>
</evidence>
<dbReference type="PRINTS" id="PR00463">
    <property type="entry name" value="EP450I"/>
</dbReference>
<reference evidence="9" key="1">
    <citation type="submission" date="2020-10" db="EMBL/GenBank/DDBJ databases">
        <authorList>
            <person name="Kikuchi T."/>
        </authorList>
    </citation>
    <scope>NUCLEOTIDE SEQUENCE</scope>
    <source>
        <strain evidence="9">NKZ352</strain>
    </source>
</reference>
<name>A0A8S1HIY2_9PELO</name>
<evidence type="ECO:0000256" key="8">
    <source>
        <dbReference type="PIRSR" id="PIRSR602401-1"/>
    </source>
</evidence>
<dbReference type="InterPro" id="IPR017972">
    <property type="entry name" value="Cyt_P450_CS"/>
</dbReference>
<dbReference type="InterPro" id="IPR001128">
    <property type="entry name" value="Cyt_P450"/>
</dbReference>
<dbReference type="OrthoDB" id="2789670at2759"/>
<keyword evidence="6 8" id="KW-0408">Iron</keyword>
<evidence type="ECO:0000256" key="5">
    <source>
        <dbReference type="ARBA" id="ARBA00023002"/>
    </source>
</evidence>
<dbReference type="Pfam" id="PF00067">
    <property type="entry name" value="p450"/>
    <property type="match status" value="1"/>
</dbReference>
<feature type="binding site" description="axial binding residue" evidence="8">
    <location>
        <position position="427"/>
    </location>
    <ligand>
        <name>heme</name>
        <dbReference type="ChEBI" id="CHEBI:30413"/>
    </ligand>
    <ligandPart>
        <name>Fe</name>
        <dbReference type="ChEBI" id="CHEBI:18248"/>
    </ligandPart>
</feature>
<protein>
    <recommendedName>
        <fullName evidence="11">Cytochrome P450</fullName>
    </recommendedName>
</protein>
<evidence type="ECO:0008006" key="11">
    <source>
        <dbReference type="Google" id="ProtNLM"/>
    </source>
</evidence>
<keyword evidence="4 8" id="KW-0479">Metal-binding</keyword>
<dbReference type="PANTHER" id="PTHR24292:SF98">
    <property type="entry name" value="CYTOCHROME P450"/>
    <property type="match status" value="1"/>
</dbReference>
<dbReference type="GO" id="GO:0020037">
    <property type="term" value="F:heme binding"/>
    <property type="evidence" value="ECO:0007669"/>
    <property type="project" value="InterPro"/>
</dbReference>
<dbReference type="GO" id="GO:0004497">
    <property type="term" value="F:monooxygenase activity"/>
    <property type="evidence" value="ECO:0007669"/>
    <property type="project" value="UniProtKB-KW"/>
</dbReference>
<keyword evidence="3 8" id="KW-0349">Heme</keyword>
<keyword evidence="10" id="KW-1185">Reference proteome</keyword>
<dbReference type="EMBL" id="CAJGYM010000043">
    <property type="protein sequence ID" value="CAD6194371.1"/>
    <property type="molecule type" value="Genomic_DNA"/>
</dbReference>
<evidence type="ECO:0000313" key="10">
    <source>
        <dbReference type="Proteomes" id="UP000835052"/>
    </source>
</evidence>
<keyword evidence="5" id="KW-0560">Oxidoreductase</keyword>
<dbReference type="Proteomes" id="UP000835052">
    <property type="component" value="Unassembled WGS sequence"/>
</dbReference>
<dbReference type="AlphaFoldDB" id="A0A8S1HIY2"/>
<evidence type="ECO:0000256" key="7">
    <source>
        <dbReference type="ARBA" id="ARBA00023033"/>
    </source>
</evidence>
<comment type="similarity">
    <text evidence="2">Belongs to the cytochrome P450 family.</text>
</comment>
<evidence type="ECO:0000256" key="2">
    <source>
        <dbReference type="ARBA" id="ARBA00010617"/>
    </source>
</evidence>
<comment type="cofactor">
    <cofactor evidence="1 8">
        <name>heme</name>
        <dbReference type="ChEBI" id="CHEBI:30413"/>
    </cofactor>
</comment>
<gene>
    <name evidence="9" type="ORF">CAUJ_LOCUS10290</name>
</gene>
<evidence type="ECO:0000256" key="1">
    <source>
        <dbReference type="ARBA" id="ARBA00001971"/>
    </source>
</evidence>
<accession>A0A8S1HIY2</accession>
<dbReference type="GO" id="GO:0016705">
    <property type="term" value="F:oxidoreductase activity, acting on paired donors, with incorporation or reduction of molecular oxygen"/>
    <property type="evidence" value="ECO:0007669"/>
    <property type="project" value="InterPro"/>
</dbReference>